<accession>A0ABR3QFE9</accession>
<dbReference type="PANTHER" id="PTHR43791:SF23">
    <property type="entry name" value="MAJOR FACILITATOR SUPERFAMILY (MFS) PROFILE DOMAIN-CONTAINING PROTEIN"/>
    <property type="match status" value="1"/>
</dbReference>
<sequence length="506" mass="56032">MSFADEKREHAHIDEKREDAHLEEIGKPEVIAEDRHLQLELPASLAHLDEEEMKRLDKKITQKIDFTLMPILIILYVLNFLDRNNISTAKIGGMTIDLKMDTEQFGTALAVLFAGYVALQIPSNMLASRIKWPGTYICVMCAIWGVISGCTGAVQSYSGLCVTRVLLGFAEAAFFPGALFLLSTFYTKQQLAFRTGILYSGSQLGNAFGGLFAAAILTLDGAHHIAGWRWLFIVEGCMTVGLAAIFAFIIPNRPSNFRWLTPIEHARLAYRLEADKGTRDGSDEMSNWEAFKLATTDPRAWMVCLALTLNFVASAVTNFFPVVVKTLGFDRTTSLAITAPPYILCIICIVINGWHSDKTQERAFHVIGPFCVTVLANVIAVATTNTGARYFAMMLMPASFYSAAIVLLSWISTTVVGPSAKRAVALAMINAVANTSNIWTSYLYFGEPRYVVAFSVNIAASVALIVVVLLIRWYLVRQNKRLDRGEDLGVHGPTEVQRENGYRFKL</sequence>
<gene>
    <name evidence="8" type="ORF">Q8F55_001191</name>
</gene>
<dbReference type="EMBL" id="JBBXJM010000001">
    <property type="protein sequence ID" value="KAL1413424.1"/>
    <property type="molecule type" value="Genomic_DNA"/>
</dbReference>
<feature type="transmembrane region" description="Helical" evidence="6">
    <location>
        <begin position="64"/>
        <end position="81"/>
    </location>
</feature>
<proteinExistence type="predicted"/>
<evidence type="ECO:0000256" key="4">
    <source>
        <dbReference type="ARBA" id="ARBA00022989"/>
    </source>
</evidence>
<feature type="transmembrane region" description="Helical" evidence="6">
    <location>
        <begin position="197"/>
        <end position="218"/>
    </location>
</feature>
<organism evidence="8 9">
    <name type="scientific">Vanrija albida</name>
    <dbReference type="NCBI Taxonomy" id="181172"/>
    <lineage>
        <taxon>Eukaryota</taxon>
        <taxon>Fungi</taxon>
        <taxon>Dikarya</taxon>
        <taxon>Basidiomycota</taxon>
        <taxon>Agaricomycotina</taxon>
        <taxon>Tremellomycetes</taxon>
        <taxon>Trichosporonales</taxon>
        <taxon>Trichosporonaceae</taxon>
        <taxon>Vanrija</taxon>
    </lineage>
</organism>
<evidence type="ECO:0000313" key="9">
    <source>
        <dbReference type="Proteomes" id="UP001565368"/>
    </source>
</evidence>
<keyword evidence="9" id="KW-1185">Reference proteome</keyword>
<protein>
    <recommendedName>
        <fullName evidence="7">Major facilitator superfamily (MFS) profile domain-containing protein</fullName>
    </recommendedName>
</protein>
<name>A0ABR3QFE9_9TREE</name>
<feature type="transmembrane region" description="Helical" evidence="6">
    <location>
        <begin position="335"/>
        <end position="354"/>
    </location>
</feature>
<evidence type="ECO:0000256" key="2">
    <source>
        <dbReference type="ARBA" id="ARBA00022448"/>
    </source>
</evidence>
<dbReference type="PROSITE" id="PS50850">
    <property type="entry name" value="MFS"/>
    <property type="match status" value="1"/>
</dbReference>
<dbReference type="InterPro" id="IPR036259">
    <property type="entry name" value="MFS_trans_sf"/>
</dbReference>
<dbReference type="InterPro" id="IPR020846">
    <property type="entry name" value="MFS_dom"/>
</dbReference>
<evidence type="ECO:0000256" key="3">
    <source>
        <dbReference type="ARBA" id="ARBA00022692"/>
    </source>
</evidence>
<dbReference type="RefSeq" id="XP_069213368.1">
    <property type="nucleotide sequence ID" value="XM_069349824.1"/>
</dbReference>
<evidence type="ECO:0000256" key="6">
    <source>
        <dbReference type="SAM" id="Phobius"/>
    </source>
</evidence>
<feature type="transmembrane region" description="Helical" evidence="6">
    <location>
        <begin position="451"/>
        <end position="475"/>
    </location>
</feature>
<reference evidence="8 9" key="1">
    <citation type="submission" date="2023-08" db="EMBL/GenBank/DDBJ databases">
        <title>Annotated Genome Sequence of Vanrija albida AlHP1.</title>
        <authorList>
            <person name="Herzog R."/>
        </authorList>
    </citation>
    <scope>NUCLEOTIDE SEQUENCE [LARGE SCALE GENOMIC DNA]</scope>
    <source>
        <strain evidence="8 9">AlHP1</strain>
    </source>
</reference>
<feature type="transmembrane region" description="Helical" evidence="6">
    <location>
        <begin position="134"/>
        <end position="154"/>
    </location>
</feature>
<dbReference type="GeneID" id="95982234"/>
<feature type="transmembrane region" description="Helical" evidence="6">
    <location>
        <begin position="104"/>
        <end position="122"/>
    </location>
</feature>
<evidence type="ECO:0000313" key="8">
    <source>
        <dbReference type="EMBL" id="KAL1413424.1"/>
    </source>
</evidence>
<comment type="caution">
    <text evidence="8">The sequence shown here is derived from an EMBL/GenBank/DDBJ whole genome shotgun (WGS) entry which is preliminary data.</text>
</comment>
<comment type="subcellular location">
    <subcellularLocation>
        <location evidence="1">Membrane</location>
        <topology evidence="1">Multi-pass membrane protein</topology>
    </subcellularLocation>
</comment>
<keyword evidence="3 6" id="KW-0812">Transmembrane</keyword>
<feature type="transmembrane region" description="Helical" evidence="6">
    <location>
        <begin position="300"/>
        <end position="323"/>
    </location>
</feature>
<feature type="transmembrane region" description="Helical" evidence="6">
    <location>
        <begin position="230"/>
        <end position="250"/>
    </location>
</feature>
<feature type="transmembrane region" description="Helical" evidence="6">
    <location>
        <begin position="390"/>
        <end position="411"/>
    </location>
</feature>
<feature type="transmembrane region" description="Helical" evidence="6">
    <location>
        <begin position="366"/>
        <end position="384"/>
    </location>
</feature>
<evidence type="ECO:0000259" key="7">
    <source>
        <dbReference type="PROSITE" id="PS50850"/>
    </source>
</evidence>
<dbReference type="Proteomes" id="UP001565368">
    <property type="component" value="Unassembled WGS sequence"/>
</dbReference>
<keyword evidence="5 6" id="KW-0472">Membrane</keyword>
<feature type="transmembrane region" description="Helical" evidence="6">
    <location>
        <begin position="166"/>
        <end position="185"/>
    </location>
</feature>
<dbReference type="Pfam" id="PF07690">
    <property type="entry name" value="MFS_1"/>
    <property type="match status" value="1"/>
</dbReference>
<dbReference type="Gene3D" id="1.20.1250.20">
    <property type="entry name" value="MFS general substrate transporter like domains"/>
    <property type="match status" value="2"/>
</dbReference>
<feature type="domain" description="Major facilitator superfamily (MFS) profile" evidence="7">
    <location>
        <begin position="68"/>
        <end position="480"/>
    </location>
</feature>
<dbReference type="PANTHER" id="PTHR43791">
    <property type="entry name" value="PERMEASE-RELATED"/>
    <property type="match status" value="1"/>
</dbReference>
<feature type="transmembrane region" description="Helical" evidence="6">
    <location>
        <begin position="423"/>
        <end position="445"/>
    </location>
</feature>
<keyword evidence="2" id="KW-0813">Transport</keyword>
<evidence type="ECO:0000256" key="5">
    <source>
        <dbReference type="ARBA" id="ARBA00023136"/>
    </source>
</evidence>
<keyword evidence="4 6" id="KW-1133">Transmembrane helix</keyword>
<dbReference type="SUPFAM" id="SSF103473">
    <property type="entry name" value="MFS general substrate transporter"/>
    <property type="match status" value="1"/>
</dbReference>
<dbReference type="InterPro" id="IPR011701">
    <property type="entry name" value="MFS"/>
</dbReference>
<evidence type="ECO:0000256" key="1">
    <source>
        <dbReference type="ARBA" id="ARBA00004141"/>
    </source>
</evidence>